<dbReference type="Proteomes" id="UP000647172">
    <property type="component" value="Unassembled WGS sequence"/>
</dbReference>
<reference evidence="2" key="1">
    <citation type="submission" date="2021-01" db="EMBL/GenBank/DDBJ databases">
        <title>Whole genome shotgun sequence of Actinoplanes nipponensis NBRC 14063.</title>
        <authorList>
            <person name="Komaki H."/>
            <person name="Tamura T."/>
        </authorList>
    </citation>
    <scope>NUCLEOTIDE SEQUENCE</scope>
    <source>
        <strain evidence="2">NBRC 14063</strain>
    </source>
</reference>
<protein>
    <recommendedName>
        <fullName evidence="4">Integral membrane protein</fullName>
    </recommendedName>
</protein>
<evidence type="ECO:0008006" key="4">
    <source>
        <dbReference type="Google" id="ProtNLM"/>
    </source>
</evidence>
<evidence type="ECO:0000256" key="1">
    <source>
        <dbReference type="SAM" id="Phobius"/>
    </source>
</evidence>
<dbReference type="EMBL" id="BOMQ01000008">
    <property type="protein sequence ID" value="GIE47169.1"/>
    <property type="molecule type" value="Genomic_DNA"/>
</dbReference>
<dbReference type="AlphaFoldDB" id="A0A919JI13"/>
<accession>A0A919JI13</accession>
<keyword evidence="1" id="KW-0812">Transmembrane</keyword>
<sequence>MCFRRIGRRMPWRRVPLRRRSDRIQAWLTLAVIVTALLAAPGAAWWTARSTYGAEARASEWEARHRRAVSAVLEQNAAGVSSTVDSEALPGPEYVPVAARWTAPDGTVRAGAVPVEAGARAGSTVTVWIDELGALASPPRRRNAVLDATVAGTFALTAMLAFLGGARRLVIWRLDRRRLRSWEAEWQIIGPRWSRR</sequence>
<keyword evidence="3" id="KW-1185">Reference proteome</keyword>
<feature type="transmembrane region" description="Helical" evidence="1">
    <location>
        <begin position="148"/>
        <end position="170"/>
    </location>
</feature>
<organism evidence="2 3">
    <name type="scientific">Actinoplanes nipponensis</name>
    <dbReference type="NCBI Taxonomy" id="135950"/>
    <lineage>
        <taxon>Bacteria</taxon>
        <taxon>Bacillati</taxon>
        <taxon>Actinomycetota</taxon>
        <taxon>Actinomycetes</taxon>
        <taxon>Micromonosporales</taxon>
        <taxon>Micromonosporaceae</taxon>
        <taxon>Actinoplanes</taxon>
    </lineage>
</organism>
<proteinExistence type="predicted"/>
<keyword evidence="1" id="KW-0472">Membrane</keyword>
<evidence type="ECO:0000313" key="2">
    <source>
        <dbReference type="EMBL" id="GIE47169.1"/>
    </source>
</evidence>
<keyword evidence="1" id="KW-1133">Transmembrane helix</keyword>
<gene>
    <name evidence="2" type="ORF">Ani05nite_07030</name>
</gene>
<dbReference type="InterPro" id="IPR039708">
    <property type="entry name" value="MT1774/Rv1733c-like"/>
</dbReference>
<evidence type="ECO:0000313" key="3">
    <source>
        <dbReference type="Proteomes" id="UP000647172"/>
    </source>
</evidence>
<comment type="caution">
    <text evidence="2">The sequence shown here is derived from an EMBL/GenBank/DDBJ whole genome shotgun (WGS) entry which is preliminary data.</text>
</comment>
<dbReference type="PANTHER" id="PTHR42305:SF1">
    <property type="entry name" value="MEMBRANE PROTEIN RV1733C-RELATED"/>
    <property type="match status" value="1"/>
</dbReference>
<name>A0A919JI13_9ACTN</name>
<dbReference type="PANTHER" id="PTHR42305">
    <property type="entry name" value="MEMBRANE PROTEIN RV1733C-RELATED"/>
    <property type="match status" value="1"/>
</dbReference>